<comment type="catalytic activity">
    <reaction evidence="9 11">
        <text>ATP + H2O = ADP + phosphate + H(+)</text>
        <dbReference type="Rhea" id="RHEA:13065"/>
        <dbReference type="ChEBI" id="CHEBI:15377"/>
        <dbReference type="ChEBI" id="CHEBI:15378"/>
        <dbReference type="ChEBI" id="CHEBI:30616"/>
        <dbReference type="ChEBI" id="CHEBI:43474"/>
        <dbReference type="ChEBI" id="CHEBI:456216"/>
        <dbReference type="EC" id="5.6.2.4"/>
    </reaction>
</comment>
<dbReference type="InterPro" id="IPR013986">
    <property type="entry name" value="DExx_box_DNA_helicase_dom_sf"/>
</dbReference>
<dbReference type="Gene3D" id="1.10.10.160">
    <property type="match status" value="1"/>
</dbReference>
<feature type="region of interest" description="Disordered" evidence="12">
    <location>
        <begin position="637"/>
        <end position="673"/>
    </location>
</feature>
<evidence type="ECO:0000256" key="3">
    <source>
        <dbReference type="ARBA" id="ARBA00022801"/>
    </source>
</evidence>
<dbReference type="Pfam" id="PF13361">
    <property type="entry name" value="UvrD_C"/>
    <property type="match status" value="1"/>
</dbReference>
<dbReference type="PROSITE" id="PS51217">
    <property type="entry name" value="UVRD_HELICASE_CTER"/>
    <property type="match status" value="1"/>
</dbReference>
<evidence type="ECO:0000256" key="1">
    <source>
        <dbReference type="ARBA" id="ARBA00009922"/>
    </source>
</evidence>
<dbReference type="GO" id="GO:0016887">
    <property type="term" value="F:ATP hydrolysis activity"/>
    <property type="evidence" value="ECO:0007669"/>
    <property type="project" value="RHEA"/>
</dbReference>
<dbReference type="GO" id="GO:0005829">
    <property type="term" value="C:cytosol"/>
    <property type="evidence" value="ECO:0007669"/>
    <property type="project" value="TreeGrafter"/>
</dbReference>
<evidence type="ECO:0000259" key="14">
    <source>
        <dbReference type="PROSITE" id="PS51217"/>
    </source>
</evidence>
<dbReference type="Proteomes" id="UP000184529">
    <property type="component" value="Unassembled WGS sequence"/>
</dbReference>
<dbReference type="EMBL" id="FQZM01000031">
    <property type="protein sequence ID" value="SHJ38012.1"/>
    <property type="molecule type" value="Genomic_DNA"/>
</dbReference>
<dbReference type="CDD" id="cd17932">
    <property type="entry name" value="DEXQc_UvrD"/>
    <property type="match status" value="1"/>
</dbReference>
<evidence type="ECO:0000313" key="16">
    <source>
        <dbReference type="Proteomes" id="UP000184529"/>
    </source>
</evidence>
<dbReference type="FunFam" id="1.10.10.160:FF:000001">
    <property type="entry name" value="ATP-dependent DNA helicase"/>
    <property type="match status" value="1"/>
</dbReference>
<evidence type="ECO:0000256" key="9">
    <source>
        <dbReference type="ARBA" id="ARBA00048988"/>
    </source>
</evidence>
<dbReference type="PANTHER" id="PTHR11070:SF2">
    <property type="entry name" value="ATP-DEPENDENT DNA HELICASE SRS2"/>
    <property type="match status" value="1"/>
</dbReference>
<evidence type="ECO:0000259" key="13">
    <source>
        <dbReference type="PROSITE" id="PS51198"/>
    </source>
</evidence>
<protein>
    <recommendedName>
        <fullName evidence="11">ATP-dependent DNA helicase</fullName>
        <ecNumber evidence="11">5.6.2.4</ecNumber>
    </recommendedName>
</protein>
<dbReference type="PROSITE" id="PS51198">
    <property type="entry name" value="UVRD_HELICASE_ATP_BIND"/>
    <property type="match status" value="1"/>
</dbReference>
<dbReference type="Pfam" id="PF00580">
    <property type="entry name" value="UvrD-helicase"/>
    <property type="match status" value="1"/>
</dbReference>
<evidence type="ECO:0000256" key="7">
    <source>
        <dbReference type="ARBA" id="ARBA00023235"/>
    </source>
</evidence>
<sequence length="734" mass="84070">MDLLKNLNEAQKEAVQHKDGPLLVLAGAGSGKTRVLTTRIAYLLQQGVDPYHILAITFTNKAAREMKERVQTMVPHVARDLWVSTFHSACLRILRKQARFLGYSENFVIYDEHDQQTVLKDCLKELNLDEKKFPPRAVAAVISGAKNKLLGPNAYQDEAFDFYSRHVARIYALYQDKLFRNNALDFDDLIMLTVRLFRENPAVLRYYQNRFYYILVDEYQDTNYAQYVLVNLLAREHRNLCVVGDPDQGIYSWRGANIQNILDFEKDYPDAKVVKLEQNYRSTQTILDAANHVIRRNRGRREKRLWTAAGAGNPVVVYLAHDERAEANFVADRITRLHRLGVPYRDMAVLYRTHAMSRVLEEILLHRGIPYTIVGGLRFYDRKEIKDLLAYLRLVVNPSDTVSLRRIINVPRRGIGEASFNRLLAFSTAREIPVLEALARVEEIPGLTKSVRAACMELARLFGWLYEHQGELTVTGLAWEVLQRSGYWQELLAENTVESRTRQENLKEFLSVTQDFDRQAGERTLSAFLAELSLVSDIDRYDEEADQVVLMTLHSAKGLEFPVVFLVGMEEGVFPHSRSLVEPAELEEERRLCYVGITRARERLYLTHCWQRTLYGATRHNDPSRFLEEIPPHLVTVDDPLDSGNGERRPRPASGGTGLLRGAAKETEPGTLPPIREQVPVYAFSPGDRVRHRKWGQGTVINVRGQGENAELQVEFPNLGTKILLARYAPLERV</sequence>
<dbReference type="Gene3D" id="3.40.50.300">
    <property type="entry name" value="P-loop containing nucleotide triphosphate hydrolases"/>
    <property type="match status" value="2"/>
</dbReference>
<dbReference type="SUPFAM" id="SSF52540">
    <property type="entry name" value="P-loop containing nucleoside triphosphate hydrolases"/>
    <property type="match status" value="1"/>
</dbReference>
<accession>A0A1M6IUB1</accession>
<dbReference type="Pfam" id="PF21196">
    <property type="entry name" value="PcrA_UvrD_tudor"/>
    <property type="match status" value="1"/>
</dbReference>
<reference evidence="16" key="1">
    <citation type="submission" date="2016-11" db="EMBL/GenBank/DDBJ databases">
        <authorList>
            <person name="Varghese N."/>
            <person name="Submissions S."/>
        </authorList>
    </citation>
    <scope>NUCLEOTIDE SEQUENCE [LARGE SCALE GENOMIC DNA]</scope>
    <source>
        <strain evidence="16">DSM 16057</strain>
    </source>
</reference>
<feature type="binding site" evidence="10">
    <location>
        <begin position="26"/>
        <end position="33"/>
    </location>
    <ligand>
        <name>ATP</name>
        <dbReference type="ChEBI" id="CHEBI:30616"/>
    </ligand>
</feature>
<dbReference type="EC" id="5.6.2.4" evidence="11"/>
<dbReference type="InterPro" id="IPR005751">
    <property type="entry name" value="ATP-dep_DNA_helicase_PcrA"/>
</dbReference>
<evidence type="ECO:0000256" key="6">
    <source>
        <dbReference type="ARBA" id="ARBA00023125"/>
    </source>
</evidence>
<evidence type="ECO:0000256" key="12">
    <source>
        <dbReference type="SAM" id="MobiDB-lite"/>
    </source>
</evidence>
<proteinExistence type="inferred from homology"/>
<dbReference type="GO" id="GO:0006260">
    <property type="term" value="P:DNA replication"/>
    <property type="evidence" value="ECO:0007669"/>
    <property type="project" value="InterPro"/>
</dbReference>
<feature type="domain" description="UvrD-like helicase C-terminal" evidence="14">
    <location>
        <begin position="284"/>
        <end position="558"/>
    </location>
</feature>
<dbReference type="GO" id="GO:0043138">
    <property type="term" value="F:3'-5' DNA helicase activity"/>
    <property type="evidence" value="ECO:0007669"/>
    <property type="project" value="UniProtKB-EC"/>
</dbReference>
<dbReference type="InterPro" id="IPR014017">
    <property type="entry name" value="DNA_helicase_UvrD-like_C"/>
</dbReference>
<dbReference type="InterPro" id="IPR014016">
    <property type="entry name" value="UvrD-like_ATP-bd"/>
</dbReference>
<keyword evidence="3 10" id="KW-0378">Hydrolase</keyword>
<dbReference type="GO" id="GO:0033202">
    <property type="term" value="C:DNA helicase complex"/>
    <property type="evidence" value="ECO:0007669"/>
    <property type="project" value="TreeGrafter"/>
</dbReference>
<dbReference type="InterPro" id="IPR000212">
    <property type="entry name" value="DNA_helicase_UvrD/REP"/>
</dbReference>
<evidence type="ECO:0000313" key="15">
    <source>
        <dbReference type="EMBL" id="SHJ38012.1"/>
    </source>
</evidence>
<keyword evidence="6 11" id="KW-0238">DNA-binding</keyword>
<dbReference type="STRING" id="1121432.SAMN02745219_02421"/>
<organism evidence="15 16">
    <name type="scientific">Desulfofundulus thermosubterraneus DSM 16057</name>
    <dbReference type="NCBI Taxonomy" id="1121432"/>
    <lineage>
        <taxon>Bacteria</taxon>
        <taxon>Bacillati</taxon>
        <taxon>Bacillota</taxon>
        <taxon>Clostridia</taxon>
        <taxon>Eubacteriales</taxon>
        <taxon>Peptococcaceae</taxon>
        <taxon>Desulfofundulus</taxon>
    </lineage>
</organism>
<evidence type="ECO:0000256" key="8">
    <source>
        <dbReference type="ARBA" id="ARBA00034617"/>
    </source>
</evidence>
<dbReference type="NCBIfam" id="TIGR01073">
    <property type="entry name" value="pcrA"/>
    <property type="match status" value="1"/>
</dbReference>
<feature type="domain" description="UvrD-like helicase ATP-binding" evidence="13">
    <location>
        <begin position="5"/>
        <end position="283"/>
    </location>
</feature>
<dbReference type="InterPro" id="IPR027417">
    <property type="entry name" value="P-loop_NTPase"/>
</dbReference>
<evidence type="ECO:0000256" key="11">
    <source>
        <dbReference type="RuleBase" id="RU364053"/>
    </source>
</evidence>
<dbReference type="FunFam" id="1.10.486.10:FF:000003">
    <property type="entry name" value="ATP-dependent DNA helicase"/>
    <property type="match status" value="1"/>
</dbReference>
<keyword evidence="16" id="KW-1185">Reference proteome</keyword>
<dbReference type="PANTHER" id="PTHR11070">
    <property type="entry name" value="UVRD / RECB / PCRA DNA HELICASE FAMILY MEMBER"/>
    <property type="match status" value="1"/>
</dbReference>
<evidence type="ECO:0000256" key="2">
    <source>
        <dbReference type="ARBA" id="ARBA00022741"/>
    </source>
</evidence>
<evidence type="ECO:0000256" key="10">
    <source>
        <dbReference type="PROSITE-ProRule" id="PRU00560"/>
    </source>
</evidence>
<dbReference type="Gene3D" id="1.10.486.10">
    <property type="entry name" value="PCRA, domain 4"/>
    <property type="match status" value="1"/>
</dbReference>
<dbReference type="RefSeq" id="WP_072869975.1">
    <property type="nucleotide sequence ID" value="NZ_FQZM01000031.1"/>
</dbReference>
<comment type="similarity">
    <text evidence="1 11">Belongs to the helicase family. UvrD subfamily.</text>
</comment>
<evidence type="ECO:0000256" key="5">
    <source>
        <dbReference type="ARBA" id="ARBA00022840"/>
    </source>
</evidence>
<dbReference type="GO" id="GO:0000725">
    <property type="term" value="P:recombinational repair"/>
    <property type="evidence" value="ECO:0007669"/>
    <property type="project" value="TreeGrafter"/>
</dbReference>
<dbReference type="GO" id="GO:0003677">
    <property type="term" value="F:DNA binding"/>
    <property type="evidence" value="ECO:0007669"/>
    <property type="project" value="UniProtKB-KW"/>
</dbReference>
<dbReference type="CDD" id="cd18807">
    <property type="entry name" value="SF1_C_UvrD"/>
    <property type="match status" value="1"/>
</dbReference>
<keyword evidence="7" id="KW-0413">Isomerase</keyword>
<evidence type="ECO:0000256" key="4">
    <source>
        <dbReference type="ARBA" id="ARBA00022806"/>
    </source>
</evidence>
<dbReference type="OrthoDB" id="9810135at2"/>
<keyword evidence="5 10" id="KW-0067">ATP-binding</keyword>
<dbReference type="GO" id="GO:0009314">
    <property type="term" value="P:response to radiation"/>
    <property type="evidence" value="ECO:0007669"/>
    <property type="project" value="UniProtKB-ARBA"/>
</dbReference>
<gene>
    <name evidence="15" type="ORF">SAMN02745219_02421</name>
</gene>
<dbReference type="GO" id="GO:0005524">
    <property type="term" value="F:ATP binding"/>
    <property type="evidence" value="ECO:0007669"/>
    <property type="project" value="UniProtKB-UniRule"/>
</dbReference>
<name>A0A1M6IUB1_9FIRM</name>
<keyword evidence="4 10" id="KW-0347">Helicase</keyword>
<comment type="catalytic activity">
    <reaction evidence="8">
        <text>Couples ATP hydrolysis with the unwinding of duplex DNA by translocating in the 3'-5' direction.</text>
        <dbReference type="EC" id="5.6.2.4"/>
    </reaction>
</comment>
<keyword evidence="2 10" id="KW-0547">Nucleotide-binding</keyword>
<dbReference type="AlphaFoldDB" id="A0A1M6IUB1"/>